<keyword evidence="3" id="KW-0677">Repeat</keyword>
<dbReference type="AlphaFoldDB" id="A0A2S4N8T7"/>
<dbReference type="SMART" id="SM00028">
    <property type="entry name" value="TPR"/>
    <property type="match status" value="4"/>
</dbReference>
<dbReference type="Gene3D" id="1.25.40.10">
    <property type="entry name" value="Tetratricopeptide repeat domain"/>
    <property type="match status" value="2"/>
</dbReference>
<evidence type="ECO:0000256" key="2">
    <source>
        <dbReference type="ARBA" id="ARBA00022490"/>
    </source>
</evidence>
<comment type="similarity">
    <text evidence="5">Belongs to the Rap family.</text>
</comment>
<keyword evidence="6" id="KW-1133">Transmembrane helix</keyword>
<comment type="caution">
    <text evidence="7">The sequence shown here is derived from an EMBL/GenBank/DDBJ whole genome shotgun (WGS) entry which is preliminary data.</text>
</comment>
<dbReference type="SUPFAM" id="SSF48452">
    <property type="entry name" value="TPR-like"/>
    <property type="match status" value="2"/>
</dbReference>
<dbReference type="InterPro" id="IPR051476">
    <property type="entry name" value="Bac_ResReg_Asp_Phosphatase"/>
</dbReference>
<dbReference type="InterPro" id="IPR011990">
    <property type="entry name" value="TPR-like_helical_dom_sf"/>
</dbReference>
<name>A0A2S4N8T7_9FLAO</name>
<dbReference type="InterPro" id="IPR019734">
    <property type="entry name" value="TPR_rpt"/>
</dbReference>
<evidence type="ECO:0000256" key="5">
    <source>
        <dbReference type="ARBA" id="ARBA00038253"/>
    </source>
</evidence>
<dbReference type="GO" id="GO:0005737">
    <property type="term" value="C:cytoplasm"/>
    <property type="evidence" value="ECO:0007669"/>
    <property type="project" value="UniProtKB-SubCell"/>
</dbReference>
<evidence type="ECO:0000256" key="3">
    <source>
        <dbReference type="ARBA" id="ARBA00022737"/>
    </source>
</evidence>
<dbReference type="EMBL" id="PQNY01000006">
    <property type="protein sequence ID" value="POS02109.1"/>
    <property type="molecule type" value="Genomic_DNA"/>
</dbReference>
<dbReference type="PANTHER" id="PTHR46630:SF1">
    <property type="entry name" value="TETRATRICOPEPTIDE REPEAT PROTEIN 29"/>
    <property type="match status" value="1"/>
</dbReference>
<keyword evidence="2" id="KW-0963">Cytoplasm</keyword>
<accession>A0A2S4N8T7</accession>
<keyword evidence="8" id="KW-1185">Reference proteome</keyword>
<keyword evidence="4" id="KW-0802">TPR repeat</keyword>
<protein>
    <submittedName>
        <fullName evidence="7">Anaphase-promoting complex subunit 5</fullName>
    </submittedName>
</protein>
<keyword evidence="6" id="KW-0472">Membrane</keyword>
<dbReference type="RefSeq" id="WP_103725875.1">
    <property type="nucleotide sequence ID" value="NZ_PQNY01000006.1"/>
</dbReference>
<evidence type="ECO:0000256" key="1">
    <source>
        <dbReference type="ARBA" id="ARBA00004496"/>
    </source>
</evidence>
<dbReference type="PANTHER" id="PTHR46630">
    <property type="entry name" value="TETRATRICOPEPTIDE REPEAT PROTEIN 29"/>
    <property type="match status" value="1"/>
</dbReference>
<feature type="transmembrane region" description="Helical" evidence="6">
    <location>
        <begin position="330"/>
        <end position="354"/>
    </location>
</feature>
<proteinExistence type="inferred from homology"/>
<dbReference type="Proteomes" id="UP000237056">
    <property type="component" value="Unassembled WGS sequence"/>
</dbReference>
<organism evidence="7 8">
    <name type="scientific">Flavobacterium croceum DSM 17960</name>
    <dbReference type="NCBI Taxonomy" id="1121886"/>
    <lineage>
        <taxon>Bacteria</taxon>
        <taxon>Pseudomonadati</taxon>
        <taxon>Bacteroidota</taxon>
        <taxon>Flavobacteriia</taxon>
        <taxon>Flavobacteriales</taxon>
        <taxon>Flavobacteriaceae</taxon>
        <taxon>Flavobacterium</taxon>
    </lineage>
</organism>
<evidence type="ECO:0000313" key="8">
    <source>
        <dbReference type="Proteomes" id="UP000237056"/>
    </source>
</evidence>
<evidence type="ECO:0000256" key="4">
    <source>
        <dbReference type="ARBA" id="ARBA00022803"/>
    </source>
</evidence>
<sequence>MKNKYLHLTFFMLFHLICFSQNQKKIDDLIKKTALLMYENPEKVIKVGDSILKNLDLSTESRIKAYKLISDGYSSKRNYQKSLEYVIKASNLLPQSDDKLLQIQIINKIGIQYHQLKIYDKAIQYLDEAEKLCLQYPDKNSVKVSLGINYMVRGFIYKDKLSCDIAIAFFNKGIDEIKQSQDLKSNFNKLSIAKYNKGNCYMLMSDYEQAIISFNEAIHDAQKVKASSLVAFAKKGLAQVYTSKGNYHQAISLLKDALIVSKDVNDLVLNQEVYKGLSENYLALNNLKEYQYYEQKYRDTQTSLRQNERQSINSLLSEKQSEINKNSNEMTIYFIIVFIIVGLFIVLVLVYFYCRKIKEEILKIKEEIQVKTT</sequence>
<comment type="subcellular location">
    <subcellularLocation>
        <location evidence="1">Cytoplasm</location>
    </subcellularLocation>
</comment>
<reference evidence="7 8" key="1">
    <citation type="submission" date="2018-01" db="EMBL/GenBank/DDBJ databases">
        <title>Genomic Encyclopedia of Type Strains, Phase I: the one thousand microbial genomes (KMG-I) project.</title>
        <authorList>
            <person name="Goeker M."/>
        </authorList>
    </citation>
    <scope>NUCLEOTIDE SEQUENCE [LARGE SCALE GENOMIC DNA]</scope>
    <source>
        <strain evidence="7 8">DSM 17960</strain>
    </source>
</reference>
<dbReference type="OrthoDB" id="1253697at2"/>
<dbReference type="Pfam" id="PF13424">
    <property type="entry name" value="TPR_12"/>
    <property type="match status" value="1"/>
</dbReference>
<evidence type="ECO:0000313" key="7">
    <source>
        <dbReference type="EMBL" id="POS02109.1"/>
    </source>
</evidence>
<evidence type="ECO:0000256" key="6">
    <source>
        <dbReference type="SAM" id="Phobius"/>
    </source>
</evidence>
<keyword evidence="6" id="KW-0812">Transmembrane</keyword>
<gene>
    <name evidence="7" type="ORF">Q361_106173</name>
</gene>